<dbReference type="Proteomes" id="UP001162972">
    <property type="component" value="Chromosome 3"/>
</dbReference>
<dbReference type="AlphaFoldDB" id="A0AAD6K2F3"/>
<evidence type="ECO:0000313" key="1">
    <source>
        <dbReference type="EMBL" id="KAJ6415760.1"/>
    </source>
</evidence>
<keyword evidence="2" id="KW-1185">Reference proteome</keyword>
<protein>
    <submittedName>
        <fullName evidence="1">Uncharacterized protein</fullName>
    </submittedName>
</protein>
<comment type="caution">
    <text evidence="1">The sequence shown here is derived from an EMBL/GenBank/DDBJ whole genome shotgun (WGS) entry which is preliminary data.</text>
</comment>
<gene>
    <name evidence="1" type="ORF">OIU84_004537</name>
</gene>
<dbReference type="EMBL" id="JAPFFJ010000012">
    <property type="protein sequence ID" value="KAJ6415760.1"/>
    <property type="molecule type" value="Genomic_DNA"/>
</dbReference>
<reference evidence="1 2" key="1">
    <citation type="journal article" date="2023" name="Int. J. Mol. Sci.">
        <title>De Novo Assembly and Annotation of 11 Diverse Shrub Willow (Salix) Genomes Reveals Novel Gene Organization in Sex-Linked Regions.</title>
        <authorList>
            <person name="Hyden B."/>
            <person name="Feng K."/>
            <person name="Yates T.B."/>
            <person name="Jawdy S."/>
            <person name="Cereghino C."/>
            <person name="Smart L.B."/>
            <person name="Muchero W."/>
        </authorList>
    </citation>
    <scope>NUCLEOTIDE SEQUENCE [LARGE SCALE GENOMIC DNA]</scope>
    <source>
        <tissue evidence="1">Shoot tip</tissue>
    </source>
</reference>
<proteinExistence type="predicted"/>
<organism evidence="1 2">
    <name type="scientific">Salix udensis</name>
    <dbReference type="NCBI Taxonomy" id="889485"/>
    <lineage>
        <taxon>Eukaryota</taxon>
        <taxon>Viridiplantae</taxon>
        <taxon>Streptophyta</taxon>
        <taxon>Embryophyta</taxon>
        <taxon>Tracheophyta</taxon>
        <taxon>Spermatophyta</taxon>
        <taxon>Magnoliopsida</taxon>
        <taxon>eudicotyledons</taxon>
        <taxon>Gunneridae</taxon>
        <taxon>Pentapetalae</taxon>
        <taxon>rosids</taxon>
        <taxon>fabids</taxon>
        <taxon>Malpighiales</taxon>
        <taxon>Salicaceae</taxon>
        <taxon>Saliceae</taxon>
        <taxon>Salix</taxon>
    </lineage>
</organism>
<sequence>MMKISGADYEKINMEGRISEPLITTVKACKEFEGKIYHVIAGLYLVSVDHLYYSLMFYLKLDLCDVISVQSSVHMGNVGI</sequence>
<evidence type="ECO:0000313" key="2">
    <source>
        <dbReference type="Proteomes" id="UP001162972"/>
    </source>
</evidence>
<name>A0AAD6K2F3_9ROSI</name>
<accession>A0AAD6K2F3</accession>